<organism evidence="1">
    <name type="scientific">marine sediment metagenome</name>
    <dbReference type="NCBI Taxonomy" id="412755"/>
    <lineage>
        <taxon>unclassified sequences</taxon>
        <taxon>metagenomes</taxon>
        <taxon>ecological metagenomes</taxon>
    </lineage>
</organism>
<dbReference type="EMBL" id="LAZR01027555">
    <property type="protein sequence ID" value="KKL65374.1"/>
    <property type="molecule type" value="Genomic_DNA"/>
</dbReference>
<accession>A0A0F9DUG3</accession>
<name>A0A0F9DUG3_9ZZZZ</name>
<dbReference type="AlphaFoldDB" id="A0A0F9DUG3"/>
<reference evidence="1" key="1">
    <citation type="journal article" date="2015" name="Nature">
        <title>Complex archaea that bridge the gap between prokaryotes and eukaryotes.</title>
        <authorList>
            <person name="Spang A."/>
            <person name="Saw J.H."/>
            <person name="Jorgensen S.L."/>
            <person name="Zaremba-Niedzwiedzka K."/>
            <person name="Martijn J."/>
            <person name="Lind A.E."/>
            <person name="van Eijk R."/>
            <person name="Schleper C."/>
            <person name="Guy L."/>
            <person name="Ettema T.J."/>
        </authorList>
    </citation>
    <scope>NUCLEOTIDE SEQUENCE</scope>
</reference>
<comment type="caution">
    <text evidence="1">The sequence shown here is derived from an EMBL/GenBank/DDBJ whole genome shotgun (WGS) entry which is preliminary data.</text>
</comment>
<proteinExistence type="predicted"/>
<gene>
    <name evidence="1" type="ORF">LCGC14_2155610</name>
</gene>
<sequence length="113" mass="12054">MPTFRFTELFVASTTRQPLVGWQYEYLPWPAKVTVLLRSTTAGNVVVITSGSETITEESPVQAGGTIGVTPSPLNTPADSWIGAAGDRLKISIREIIAGTPTVDGVIEVEPLI</sequence>
<protein>
    <submittedName>
        <fullName evidence="1">Uncharacterized protein</fullName>
    </submittedName>
</protein>
<evidence type="ECO:0000313" key="1">
    <source>
        <dbReference type="EMBL" id="KKL65374.1"/>
    </source>
</evidence>